<proteinExistence type="inferred from homology"/>
<reference evidence="3 4" key="1">
    <citation type="submission" date="2018-08" db="EMBL/GenBank/DDBJ databases">
        <title>Lysinibacillus sp. YLB-03 draft genome sequence.</title>
        <authorList>
            <person name="Yu L."/>
        </authorList>
    </citation>
    <scope>NUCLEOTIDE SEQUENCE [LARGE SCALE GENOMIC DNA]</scope>
    <source>
        <strain evidence="3 4">YLB-03</strain>
    </source>
</reference>
<dbReference type="InterPro" id="IPR014748">
    <property type="entry name" value="Enoyl-CoA_hydra_C"/>
</dbReference>
<dbReference type="GO" id="GO:0016836">
    <property type="term" value="F:hydro-lyase activity"/>
    <property type="evidence" value="ECO:0007669"/>
    <property type="project" value="UniProtKB-ARBA"/>
</dbReference>
<evidence type="ECO:0000313" key="4">
    <source>
        <dbReference type="Proteomes" id="UP000265692"/>
    </source>
</evidence>
<dbReference type="PANTHER" id="PTHR11941">
    <property type="entry name" value="ENOYL-COA HYDRATASE-RELATED"/>
    <property type="match status" value="1"/>
</dbReference>
<comment type="caution">
    <text evidence="3">The sequence shown here is derived from an EMBL/GenBank/DDBJ whole genome shotgun (WGS) entry which is preliminary data.</text>
</comment>
<protein>
    <recommendedName>
        <fullName evidence="5">Enoyl-CoA hydratase/isomerase family protein</fullName>
    </recommendedName>
</protein>
<sequence>MFDANRAQELGIVNKIVPIEKLLETAKEWARKLAEKPPIALQMLKLAVNAGRNTDIESGLVIEATCFNTAFSTEDRKEGLQAFLEKRKPVFEGK</sequence>
<dbReference type="SUPFAM" id="SSF52096">
    <property type="entry name" value="ClpP/crotonase"/>
    <property type="match status" value="1"/>
</dbReference>
<name>A0A396S6U5_9BACL</name>
<dbReference type="GO" id="GO:0006635">
    <property type="term" value="P:fatty acid beta-oxidation"/>
    <property type="evidence" value="ECO:0007669"/>
    <property type="project" value="TreeGrafter"/>
</dbReference>
<keyword evidence="2" id="KW-0456">Lyase</keyword>
<organism evidence="3 4">
    <name type="scientific">Ureibacillus yapensis</name>
    <dbReference type="NCBI Taxonomy" id="2304605"/>
    <lineage>
        <taxon>Bacteria</taxon>
        <taxon>Bacillati</taxon>
        <taxon>Bacillota</taxon>
        <taxon>Bacilli</taxon>
        <taxon>Bacillales</taxon>
        <taxon>Caryophanaceae</taxon>
        <taxon>Ureibacillus</taxon>
    </lineage>
</organism>
<dbReference type="InterPro" id="IPR029045">
    <property type="entry name" value="ClpP/crotonase-like_dom_sf"/>
</dbReference>
<dbReference type="Gene3D" id="3.90.226.10">
    <property type="entry name" value="2-enoyl-CoA Hydratase, Chain A, domain 1"/>
    <property type="match status" value="1"/>
</dbReference>
<evidence type="ECO:0000256" key="2">
    <source>
        <dbReference type="ARBA" id="ARBA00023239"/>
    </source>
</evidence>
<dbReference type="PANTHER" id="PTHR11941:SF54">
    <property type="entry name" value="ENOYL-COA HYDRATASE, MITOCHONDRIAL"/>
    <property type="match status" value="1"/>
</dbReference>
<evidence type="ECO:0000256" key="1">
    <source>
        <dbReference type="ARBA" id="ARBA00005254"/>
    </source>
</evidence>
<keyword evidence="4" id="KW-1185">Reference proteome</keyword>
<evidence type="ECO:0000313" key="3">
    <source>
        <dbReference type="EMBL" id="RHW36575.1"/>
    </source>
</evidence>
<dbReference type="InterPro" id="IPR001753">
    <property type="entry name" value="Enoyl-CoA_hydra/iso"/>
</dbReference>
<dbReference type="FunFam" id="1.10.12.10:FF:000001">
    <property type="entry name" value="Probable enoyl-CoA hydratase, mitochondrial"/>
    <property type="match status" value="1"/>
</dbReference>
<evidence type="ECO:0008006" key="5">
    <source>
        <dbReference type="Google" id="ProtNLM"/>
    </source>
</evidence>
<dbReference type="Pfam" id="PF00378">
    <property type="entry name" value="ECH_1"/>
    <property type="match status" value="1"/>
</dbReference>
<dbReference type="Gene3D" id="1.10.12.10">
    <property type="entry name" value="Lyase 2-enoyl-coa Hydratase, Chain A, domain 2"/>
    <property type="match status" value="1"/>
</dbReference>
<gene>
    <name evidence="3" type="ORF">D1B33_09200</name>
</gene>
<dbReference type="OrthoDB" id="9775794at2"/>
<dbReference type="EMBL" id="QWEI01000004">
    <property type="protein sequence ID" value="RHW36575.1"/>
    <property type="molecule type" value="Genomic_DNA"/>
</dbReference>
<dbReference type="AlphaFoldDB" id="A0A396S6U5"/>
<accession>A0A396S6U5</accession>
<comment type="similarity">
    <text evidence="1">Belongs to the enoyl-CoA hydratase/isomerase family.</text>
</comment>
<dbReference type="Proteomes" id="UP000265692">
    <property type="component" value="Unassembled WGS sequence"/>
</dbReference>